<reference evidence="8 9" key="1">
    <citation type="submission" date="2018-07" db="EMBL/GenBank/DDBJ databases">
        <title>Genomic Encyclopedia of Type Strains, Phase III (KMG-III): the genomes of soil and plant-associated and newly described type strains.</title>
        <authorList>
            <person name="Whitman W."/>
        </authorList>
    </citation>
    <scope>NUCLEOTIDE SEQUENCE [LARGE SCALE GENOMIC DNA]</scope>
    <source>
        <strain evidence="8 9">CECT 7506</strain>
    </source>
</reference>
<dbReference type="PANTHER" id="PTHR11328">
    <property type="entry name" value="MAJOR FACILITATOR SUPERFAMILY DOMAIN-CONTAINING PROTEIN"/>
    <property type="match status" value="1"/>
</dbReference>
<feature type="transmembrane region" description="Helical" evidence="6">
    <location>
        <begin position="192"/>
        <end position="212"/>
    </location>
</feature>
<dbReference type="SUPFAM" id="SSF103473">
    <property type="entry name" value="MFS general substrate transporter"/>
    <property type="match status" value="1"/>
</dbReference>
<dbReference type="GO" id="GO:0008643">
    <property type="term" value="P:carbohydrate transport"/>
    <property type="evidence" value="ECO:0007669"/>
    <property type="project" value="InterPro"/>
</dbReference>
<organism evidence="8 9">
    <name type="scientific">Paenibacillus prosopidis</name>
    <dbReference type="NCBI Taxonomy" id="630520"/>
    <lineage>
        <taxon>Bacteria</taxon>
        <taxon>Bacillati</taxon>
        <taxon>Bacillota</taxon>
        <taxon>Bacilli</taxon>
        <taxon>Bacillales</taxon>
        <taxon>Paenibacillaceae</taxon>
        <taxon>Paenibacillus</taxon>
    </lineage>
</organism>
<evidence type="ECO:0000256" key="3">
    <source>
        <dbReference type="ARBA" id="ARBA00022692"/>
    </source>
</evidence>
<comment type="caution">
    <text evidence="8">The sequence shown here is derived from an EMBL/GenBank/DDBJ whole genome shotgun (WGS) entry which is preliminary data.</text>
</comment>
<dbReference type="InterPro" id="IPR036259">
    <property type="entry name" value="MFS_trans_sf"/>
</dbReference>
<accession>A0A368VQ94</accession>
<gene>
    <name evidence="8" type="ORF">DFP97_119127</name>
</gene>
<feature type="transmembrane region" description="Helical" evidence="6">
    <location>
        <begin position="307"/>
        <end position="324"/>
    </location>
</feature>
<feature type="transmembrane region" description="Helical" evidence="6">
    <location>
        <begin position="125"/>
        <end position="149"/>
    </location>
</feature>
<dbReference type="Proteomes" id="UP000252415">
    <property type="component" value="Unassembled WGS sequence"/>
</dbReference>
<keyword evidence="5 6" id="KW-0472">Membrane</keyword>
<feature type="transmembrane region" description="Helical" evidence="6">
    <location>
        <begin position="170"/>
        <end position="186"/>
    </location>
</feature>
<evidence type="ECO:0000256" key="1">
    <source>
        <dbReference type="ARBA" id="ARBA00004651"/>
    </source>
</evidence>
<feature type="transmembrane region" description="Helical" evidence="6">
    <location>
        <begin position="100"/>
        <end position="119"/>
    </location>
</feature>
<evidence type="ECO:0000313" key="8">
    <source>
        <dbReference type="EMBL" id="RCW42146.1"/>
    </source>
</evidence>
<dbReference type="Pfam" id="PF13347">
    <property type="entry name" value="MFS_2"/>
    <property type="match status" value="1"/>
</dbReference>
<dbReference type="GO" id="GO:0005886">
    <property type="term" value="C:plasma membrane"/>
    <property type="evidence" value="ECO:0007669"/>
    <property type="project" value="UniProtKB-SubCell"/>
</dbReference>
<feature type="transmembrane region" description="Helical" evidence="6">
    <location>
        <begin position="61"/>
        <end position="79"/>
    </location>
</feature>
<feature type="transmembrane region" description="Helical" evidence="6">
    <location>
        <begin position="37"/>
        <end position="55"/>
    </location>
</feature>
<dbReference type="InterPro" id="IPR039672">
    <property type="entry name" value="MFS_2"/>
</dbReference>
<dbReference type="AlphaFoldDB" id="A0A368VQ94"/>
<dbReference type="GO" id="GO:0015293">
    <property type="term" value="F:symporter activity"/>
    <property type="evidence" value="ECO:0007669"/>
    <property type="project" value="InterPro"/>
</dbReference>
<feature type="domain" description="Major facilitator superfamily (MFS) profile" evidence="7">
    <location>
        <begin position="239"/>
        <end position="451"/>
    </location>
</feature>
<evidence type="ECO:0000256" key="2">
    <source>
        <dbReference type="ARBA" id="ARBA00022448"/>
    </source>
</evidence>
<keyword evidence="9" id="KW-1185">Reference proteome</keyword>
<evidence type="ECO:0000313" key="9">
    <source>
        <dbReference type="Proteomes" id="UP000252415"/>
    </source>
</evidence>
<feature type="transmembrane region" description="Helical" evidence="6">
    <location>
        <begin position="330"/>
        <end position="352"/>
    </location>
</feature>
<dbReference type="CDD" id="cd17332">
    <property type="entry name" value="MFS_MelB_like"/>
    <property type="match status" value="1"/>
</dbReference>
<feature type="transmembrane region" description="Helical" evidence="6">
    <location>
        <begin position="372"/>
        <end position="393"/>
    </location>
</feature>
<feature type="transmembrane region" description="Helical" evidence="6">
    <location>
        <begin position="413"/>
        <end position="435"/>
    </location>
</feature>
<keyword evidence="2" id="KW-0813">Transport</keyword>
<evidence type="ECO:0000256" key="4">
    <source>
        <dbReference type="ARBA" id="ARBA00022989"/>
    </source>
</evidence>
<feature type="transmembrane region" description="Helical" evidence="6">
    <location>
        <begin position="277"/>
        <end position="295"/>
    </location>
</feature>
<comment type="subcellular location">
    <subcellularLocation>
        <location evidence="1">Cell membrane</location>
        <topology evidence="1">Multi-pass membrane protein</topology>
    </subcellularLocation>
</comment>
<evidence type="ECO:0000256" key="5">
    <source>
        <dbReference type="ARBA" id="ARBA00023136"/>
    </source>
</evidence>
<protein>
    <submittedName>
        <fullName evidence="8">GPH family glycoside/pentoside/hexuronide:cation symporter</fullName>
    </submittedName>
</protein>
<dbReference type="RefSeq" id="WP_245976592.1">
    <property type="nucleotide sequence ID" value="NZ_QPJD01000019.1"/>
</dbReference>
<dbReference type="PANTHER" id="PTHR11328:SF24">
    <property type="entry name" value="MAJOR FACILITATOR SUPERFAMILY (MFS) PROFILE DOMAIN-CONTAINING PROTEIN"/>
    <property type="match status" value="1"/>
</dbReference>
<name>A0A368VQ94_9BACL</name>
<keyword evidence="3 6" id="KW-0812">Transmembrane</keyword>
<proteinExistence type="predicted"/>
<sequence length="451" mass="49789">MKMLQADYMLTFIVTGSVLFMANSSFKSKLAYSSGNLSVNLLAQAFASYIVFYYVDVLGVRPSLISVAMVIHGIVNAVLNPLFGHISDRTNSRWGRRIPYMMFGMVPLAALFTAVWFPVVTGSALFWYFLTVILLYDILFVMVVLNYSALFPEMFTTIKERASVSSWRQMFGIVGMIIGVALPPLLYGKLGWGPMGAIFAGIALLFFIIMVSSSKEKTVVQREEVGFLKSLKFTFSNRAFVFYVIGSFFVQFTFAVLPAAIPFFTKYVLVASEDSNTVLLGVIFIAAIPCVYIWGRFVQKWGPRRTVIYAVCIYAAAMIPFLFVSSVTAAAIAAAAIGIGLAGLLVLLDVLLSEIIDEDEKRTNVRREGMYFGMNGFIVKWGISLQAVVIGLILEVTGYVKDAVQTEAAVWGIRSMLSVIPLVALVLALVFFYLYPIRSGSTIHAKADISQ</sequence>
<evidence type="ECO:0000259" key="7">
    <source>
        <dbReference type="PROSITE" id="PS50850"/>
    </source>
</evidence>
<dbReference type="PROSITE" id="PS50850">
    <property type="entry name" value="MFS"/>
    <property type="match status" value="1"/>
</dbReference>
<dbReference type="InterPro" id="IPR020846">
    <property type="entry name" value="MFS_dom"/>
</dbReference>
<dbReference type="Gene3D" id="1.20.1250.20">
    <property type="entry name" value="MFS general substrate transporter like domains"/>
    <property type="match status" value="2"/>
</dbReference>
<feature type="transmembrane region" description="Helical" evidence="6">
    <location>
        <begin position="6"/>
        <end position="25"/>
    </location>
</feature>
<evidence type="ECO:0000256" key="6">
    <source>
        <dbReference type="SAM" id="Phobius"/>
    </source>
</evidence>
<dbReference type="EMBL" id="QPJD01000019">
    <property type="protein sequence ID" value="RCW42146.1"/>
    <property type="molecule type" value="Genomic_DNA"/>
</dbReference>
<keyword evidence="4 6" id="KW-1133">Transmembrane helix</keyword>
<feature type="transmembrane region" description="Helical" evidence="6">
    <location>
        <begin position="240"/>
        <end position="265"/>
    </location>
</feature>